<keyword evidence="1" id="KW-0812">Transmembrane</keyword>
<evidence type="ECO:0000313" key="2">
    <source>
        <dbReference type="EMBL" id="CBY42555.1"/>
    </source>
</evidence>
<proteinExistence type="predicted"/>
<keyword evidence="1" id="KW-1133">Transmembrane helix</keyword>
<protein>
    <submittedName>
        <fullName evidence="2">Uncharacterized protein</fullName>
    </submittedName>
</protein>
<keyword evidence="1" id="KW-0472">Membrane</keyword>
<reference evidence="2" key="1">
    <citation type="journal article" date="2010" name="Science">
        <title>Plasticity of animal genome architecture unmasked by rapid evolution of a pelagic tunicate.</title>
        <authorList>
            <person name="Denoeud F."/>
            <person name="Henriet S."/>
            <person name="Mungpakdee S."/>
            <person name="Aury J.M."/>
            <person name="Da Silva C."/>
            <person name="Brinkmann H."/>
            <person name="Mikhaleva J."/>
            <person name="Olsen L.C."/>
            <person name="Jubin C."/>
            <person name="Canestro C."/>
            <person name="Bouquet J.M."/>
            <person name="Danks G."/>
            <person name="Poulain J."/>
            <person name="Campsteijn C."/>
            <person name="Adamski M."/>
            <person name="Cross I."/>
            <person name="Yadetie F."/>
            <person name="Muffato M."/>
            <person name="Louis A."/>
            <person name="Butcher S."/>
            <person name="Tsagkogeorga G."/>
            <person name="Konrad A."/>
            <person name="Singh S."/>
            <person name="Jensen M.F."/>
            <person name="Cong E.H."/>
            <person name="Eikeseth-Otteraa H."/>
            <person name="Noel B."/>
            <person name="Anthouard V."/>
            <person name="Porcel B.M."/>
            <person name="Kachouri-Lafond R."/>
            <person name="Nishino A."/>
            <person name="Ugolini M."/>
            <person name="Chourrout P."/>
            <person name="Nishida H."/>
            <person name="Aasland R."/>
            <person name="Huzurbazar S."/>
            <person name="Westhof E."/>
            <person name="Delsuc F."/>
            <person name="Lehrach H."/>
            <person name="Reinhardt R."/>
            <person name="Weissenbach J."/>
            <person name="Roy S.W."/>
            <person name="Artiguenave F."/>
            <person name="Postlethwait J.H."/>
            <person name="Manak J.R."/>
            <person name="Thompson E.M."/>
            <person name="Jaillon O."/>
            <person name="Du Pasquier L."/>
            <person name="Boudinot P."/>
            <person name="Liberles D.A."/>
            <person name="Volff J.N."/>
            <person name="Philippe H."/>
            <person name="Lenhard B."/>
            <person name="Roest Crollius H."/>
            <person name="Wincker P."/>
            <person name="Chourrout D."/>
        </authorList>
    </citation>
    <scope>NUCLEOTIDE SEQUENCE [LARGE SCALE GENOMIC DNA]</scope>
</reference>
<feature type="non-terminal residue" evidence="2">
    <location>
        <position position="1"/>
    </location>
</feature>
<evidence type="ECO:0000256" key="1">
    <source>
        <dbReference type="SAM" id="Phobius"/>
    </source>
</evidence>
<dbReference type="AlphaFoldDB" id="E4Z4C7"/>
<accession>E4Z4C7</accession>
<dbReference type="EMBL" id="FN657275">
    <property type="protein sequence ID" value="CBY42555.1"/>
    <property type="molecule type" value="Genomic_DNA"/>
</dbReference>
<dbReference type="Proteomes" id="UP000011014">
    <property type="component" value="Unassembled WGS sequence"/>
</dbReference>
<gene>
    <name evidence="2" type="ORF">GSOID_T00026255001</name>
</gene>
<sequence length="56" mass="5852">PMLDWIPAAMLPAATPPAVKPTAPRATGAAIIPPVTAAVAFAALSRYQFSKNFIFL</sequence>
<name>E4Z4C7_OIKDI</name>
<organism evidence="2">
    <name type="scientific">Oikopleura dioica</name>
    <name type="common">Tunicate</name>
    <dbReference type="NCBI Taxonomy" id="34765"/>
    <lineage>
        <taxon>Eukaryota</taxon>
        <taxon>Metazoa</taxon>
        <taxon>Chordata</taxon>
        <taxon>Tunicata</taxon>
        <taxon>Appendicularia</taxon>
        <taxon>Copelata</taxon>
        <taxon>Oikopleuridae</taxon>
        <taxon>Oikopleura</taxon>
    </lineage>
</organism>
<feature type="transmembrane region" description="Helical" evidence="1">
    <location>
        <begin position="26"/>
        <end position="44"/>
    </location>
</feature>